<feature type="transmembrane region" description="Helical" evidence="1">
    <location>
        <begin position="549"/>
        <end position="568"/>
    </location>
</feature>
<dbReference type="PANTHER" id="PTHR46825:SF9">
    <property type="entry name" value="BETA-LACTAMASE-RELATED DOMAIN-CONTAINING PROTEIN"/>
    <property type="match status" value="1"/>
</dbReference>
<feature type="domain" description="Beta-lactamase-related" evidence="2">
    <location>
        <begin position="49"/>
        <end position="370"/>
    </location>
</feature>
<dbReference type="EMBL" id="CP104003">
    <property type="protein sequence ID" value="UWM53507.1"/>
    <property type="molecule type" value="Genomic_DNA"/>
</dbReference>
<organism evidence="3 4">
    <name type="scientific">Salinirubellus salinus</name>
    <dbReference type="NCBI Taxonomy" id="1364945"/>
    <lineage>
        <taxon>Archaea</taxon>
        <taxon>Methanobacteriati</taxon>
        <taxon>Methanobacteriota</taxon>
        <taxon>Stenosarchaea group</taxon>
        <taxon>Halobacteria</taxon>
        <taxon>Halobacteriales</taxon>
        <taxon>Natronomonadaceae</taxon>
        <taxon>Salinirubellus</taxon>
    </lineage>
</organism>
<name>A0A9E7U9Z5_9EURY</name>
<feature type="transmembrane region" description="Helical" evidence="1">
    <location>
        <begin position="506"/>
        <end position="528"/>
    </location>
</feature>
<protein>
    <submittedName>
        <fullName evidence="3">Beta-lactamase family protein</fullName>
    </submittedName>
</protein>
<dbReference type="GeneID" id="74943823"/>
<keyword evidence="4" id="KW-1185">Reference proteome</keyword>
<keyword evidence="1" id="KW-0472">Membrane</keyword>
<evidence type="ECO:0000313" key="3">
    <source>
        <dbReference type="EMBL" id="UWM53507.1"/>
    </source>
</evidence>
<reference evidence="3" key="1">
    <citation type="submission" date="2022-09" db="EMBL/GenBank/DDBJ databases">
        <title>Diverse halophilic archaea isolated from saline environments.</title>
        <authorList>
            <person name="Cui H.-L."/>
        </authorList>
    </citation>
    <scope>NUCLEOTIDE SEQUENCE</scope>
    <source>
        <strain evidence="3">ZS-35-S2</strain>
    </source>
</reference>
<dbReference type="RefSeq" id="WP_260592501.1">
    <property type="nucleotide sequence ID" value="NZ_CP104003.1"/>
</dbReference>
<proteinExistence type="predicted"/>
<sequence>MTPSRWTPLLLTVLLAVVVAQAVTPAAFAAPQTQTHDLSDPDELESFVDGVMASHMESHHIPGATVAVVKDGELFFAKGYGYADVEARTPVRADRTLFRIGSVSKLVTFTTVMQGAESGDLALDADVNDYLGDSPVTIPDTDDDPVTLRHLGTHTAGFEDRYEGLFLYDEADLRPLGEALAETRPARVRPPGAYAAYSNWGAALAGHVVAEQAGTPFDEYVEANVFDPLGMERSTFRQPVPSSLEADLATGYRYRNGAFEAGRFEYVGIPPAGSMSATATDMSRFMLAHLGAGTYDGARILNTTTAQTMHSQQFAHDPRLNGMAYGFVEQDQNGERVIGHGGATELFHTQLVLLPEHDVGLFVSYNAPGGGIAGTEFVEAFLDRYFPGEDATLATPEGAAERAASLTGEYRSTRVPYTTWWKFAALQQVVQVQATPQGDLVTALPGGEQFGIGPTHWVEVEPMVYREAGGDDTLVFREDAGQLRAFFGSNPAAAYERLAWYETSNVTLLVVVGSVALFLSAALLWLVLAGYRWRTGEPPWSRRTWAARGLVALVGVLLLVFLGGLASVASDPYAVFAGASGLVQVTLLVPYVVALLTLGLVGVTVYSWRTRAWSVGNRLHYTLLALVALLVVWEFVYWRFVGL</sequence>
<gene>
    <name evidence="3" type="ORF">N0B31_15335</name>
</gene>
<accession>A0A9E7U9Z5</accession>
<dbReference type="KEGG" id="ssai:N0B31_15335"/>
<evidence type="ECO:0000313" key="4">
    <source>
        <dbReference type="Proteomes" id="UP001057580"/>
    </source>
</evidence>
<dbReference type="Proteomes" id="UP001057580">
    <property type="component" value="Chromosome"/>
</dbReference>
<dbReference type="Gene3D" id="3.40.710.10">
    <property type="entry name" value="DD-peptidase/beta-lactamase superfamily"/>
    <property type="match status" value="1"/>
</dbReference>
<dbReference type="AlphaFoldDB" id="A0A9E7U9Z5"/>
<evidence type="ECO:0000256" key="1">
    <source>
        <dbReference type="SAM" id="Phobius"/>
    </source>
</evidence>
<feature type="transmembrane region" description="Helical" evidence="1">
    <location>
        <begin position="588"/>
        <end position="608"/>
    </location>
</feature>
<dbReference type="InterPro" id="IPR050491">
    <property type="entry name" value="AmpC-like"/>
</dbReference>
<keyword evidence="1" id="KW-1133">Transmembrane helix</keyword>
<evidence type="ECO:0000259" key="2">
    <source>
        <dbReference type="Pfam" id="PF00144"/>
    </source>
</evidence>
<dbReference type="SUPFAM" id="SSF56601">
    <property type="entry name" value="beta-lactamase/transpeptidase-like"/>
    <property type="match status" value="1"/>
</dbReference>
<dbReference type="InterPro" id="IPR012338">
    <property type="entry name" value="Beta-lactam/transpept-like"/>
</dbReference>
<keyword evidence="1" id="KW-0812">Transmembrane</keyword>
<dbReference type="InterPro" id="IPR001466">
    <property type="entry name" value="Beta-lactam-related"/>
</dbReference>
<feature type="transmembrane region" description="Helical" evidence="1">
    <location>
        <begin position="620"/>
        <end position="640"/>
    </location>
</feature>
<dbReference type="PANTHER" id="PTHR46825">
    <property type="entry name" value="D-ALANYL-D-ALANINE-CARBOXYPEPTIDASE/ENDOPEPTIDASE AMPH"/>
    <property type="match status" value="1"/>
</dbReference>
<dbReference type="Pfam" id="PF00144">
    <property type="entry name" value="Beta-lactamase"/>
    <property type="match status" value="1"/>
</dbReference>